<feature type="transmembrane region" description="Helical" evidence="1">
    <location>
        <begin position="26"/>
        <end position="46"/>
    </location>
</feature>
<keyword evidence="3" id="KW-1185">Reference proteome</keyword>
<evidence type="ECO:0000313" key="3">
    <source>
        <dbReference type="Proteomes" id="UP000478417"/>
    </source>
</evidence>
<evidence type="ECO:0000313" key="2">
    <source>
        <dbReference type="EMBL" id="NDV62053.1"/>
    </source>
</evidence>
<evidence type="ECO:0000256" key="1">
    <source>
        <dbReference type="SAM" id="Phobius"/>
    </source>
</evidence>
<dbReference type="EMBL" id="JAAGNX010000002">
    <property type="protein sequence ID" value="NDV62053.1"/>
    <property type="molecule type" value="Genomic_DNA"/>
</dbReference>
<keyword evidence="1" id="KW-0812">Transmembrane</keyword>
<dbReference type="RefSeq" id="WP_163963613.1">
    <property type="nucleotide sequence ID" value="NZ_JAAGNX010000002.1"/>
</dbReference>
<protein>
    <submittedName>
        <fullName evidence="2">Uncharacterized protein</fullName>
    </submittedName>
</protein>
<keyword evidence="1" id="KW-1133">Transmembrane helix</keyword>
<dbReference type="AlphaFoldDB" id="A0A6B2M022"/>
<proteinExistence type="predicted"/>
<organism evidence="2 3">
    <name type="scientific">Oceanipulchritudo coccoides</name>
    <dbReference type="NCBI Taxonomy" id="2706888"/>
    <lineage>
        <taxon>Bacteria</taxon>
        <taxon>Pseudomonadati</taxon>
        <taxon>Verrucomicrobiota</taxon>
        <taxon>Opitutia</taxon>
        <taxon>Puniceicoccales</taxon>
        <taxon>Oceanipulchritudinaceae</taxon>
        <taxon>Oceanipulchritudo</taxon>
    </lineage>
</organism>
<comment type="caution">
    <text evidence="2">The sequence shown here is derived from an EMBL/GenBank/DDBJ whole genome shotgun (WGS) entry which is preliminary data.</text>
</comment>
<dbReference type="Proteomes" id="UP000478417">
    <property type="component" value="Unassembled WGS sequence"/>
</dbReference>
<name>A0A6B2M022_9BACT</name>
<gene>
    <name evidence="2" type="ORF">G0Q06_06305</name>
</gene>
<accession>A0A6B2M022</accession>
<sequence length="361" mass="41339">MHSSTSNSDSPDKWPETYWRRPIPTAHWQGVSLLTALLVLAFLFVWETWWRLDGYEPSFEETAELWARMRDKAGTGAPDEVVYIGSSRIQFDFDMAVWQQDFGGSKPIALPKVGTCPRPFLSDIADDPDFKGVLICGVTELLFFAPDMSPPHSEATAYLNHRKNRPISSRTDFLLSVPLQSALASLNAEDLKLGTLLRKRWLALPNREGSRIMPDLPPYFARIGPDRRYHMWSRMEQEAPLQEKVQQIWLPWFTMGPPFAGEGLDALIESVRLDVEKIQARGGRVVFVRFPSSGQLRSIEKARWPREAYWDRLLEETGAPGIHFEDHESLQGFVCPEWSHLTRVDAVTFTRNLIPFIKEVL</sequence>
<reference evidence="2 3" key="1">
    <citation type="submission" date="2020-02" db="EMBL/GenBank/DDBJ databases">
        <title>Albibacoteraceae fam. nov., the first described family within the subdivision 4 Verrucomicrobia.</title>
        <authorList>
            <person name="Xi F."/>
        </authorList>
    </citation>
    <scope>NUCLEOTIDE SEQUENCE [LARGE SCALE GENOMIC DNA]</scope>
    <source>
        <strain evidence="2 3">CK1056</strain>
    </source>
</reference>
<keyword evidence="1" id="KW-0472">Membrane</keyword>